<feature type="domain" description="Flagellar basal-body/hook protein C-terminal" evidence="8">
    <location>
        <begin position="203"/>
        <end position="247"/>
    </location>
</feature>
<dbReference type="OrthoDB" id="9804559at2"/>
<keyword evidence="10" id="KW-0969">Cilium</keyword>
<dbReference type="NCBIfam" id="TIGR03506">
    <property type="entry name" value="FlgEFG_subfam"/>
    <property type="match status" value="1"/>
</dbReference>
<proteinExistence type="inferred from homology"/>
<evidence type="ECO:0000256" key="5">
    <source>
        <dbReference type="ARBA" id="ARBA00040228"/>
    </source>
</evidence>
<keyword evidence="10" id="KW-0966">Cell projection</keyword>
<comment type="subunit">
    <text evidence="4 6">The basal body constitutes a major portion of the flagellar organelle and consists of five rings (E,L,P,S, and M) mounted on a central rod. The rod consists of about 26 subunits of FlgG in the distal portion, and FlgB, FlgC and FlgF are thought to build up the proximal portion of the rod with about 6 subunits each.</text>
</comment>
<keyword evidence="10" id="KW-0282">Flagellum</keyword>
<feature type="domain" description="Flagellar hook protein FlgE/F/G-like D1" evidence="9">
    <location>
        <begin position="89"/>
        <end position="153"/>
    </location>
</feature>
<comment type="subcellular location">
    <subcellularLocation>
        <location evidence="1 6">Bacterial flagellum basal body</location>
    </subcellularLocation>
</comment>
<dbReference type="EMBL" id="CP007501">
    <property type="protein sequence ID" value="AKD24792.1"/>
    <property type="molecule type" value="Genomic_DNA"/>
</dbReference>
<comment type="similarity">
    <text evidence="2 6">Belongs to the flagella basal body rod proteins family.</text>
</comment>
<evidence type="ECO:0000256" key="3">
    <source>
        <dbReference type="ARBA" id="ARBA00023143"/>
    </source>
</evidence>
<dbReference type="GO" id="GO:0071978">
    <property type="term" value="P:bacterial-type flagellum-dependent swarming motility"/>
    <property type="evidence" value="ECO:0007669"/>
    <property type="project" value="TreeGrafter"/>
</dbReference>
<dbReference type="AlphaFoldDB" id="A0A0E3ZJ08"/>
<dbReference type="Pfam" id="PF00460">
    <property type="entry name" value="Flg_bb_rod"/>
    <property type="match status" value="1"/>
</dbReference>
<dbReference type="Pfam" id="PF06429">
    <property type="entry name" value="Flg_bbr_C"/>
    <property type="match status" value="1"/>
</dbReference>
<evidence type="ECO:0000313" key="10">
    <source>
        <dbReference type="EMBL" id="AKD24792.1"/>
    </source>
</evidence>
<dbReference type="Pfam" id="PF22692">
    <property type="entry name" value="LlgE_F_G_D1"/>
    <property type="match status" value="1"/>
</dbReference>
<evidence type="ECO:0000259" key="7">
    <source>
        <dbReference type="Pfam" id="PF00460"/>
    </source>
</evidence>
<accession>A0A0E3ZJ08</accession>
<evidence type="ECO:0000256" key="2">
    <source>
        <dbReference type="ARBA" id="ARBA00009677"/>
    </source>
</evidence>
<dbReference type="SUPFAM" id="SSF117143">
    <property type="entry name" value="Flagellar hook protein flgE"/>
    <property type="match status" value="1"/>
</dbReference>
<evidence type="ECO:0000256" key="1">
    <source>
        <dbReference type="ARBA" id="ARBA00004117"/>
    </source>
</evidence>
<protein>
    <recommendedName>
        <fullName evidence="5 6">Flagellar basal-body rod protein FlgF</fullName>
    </recommendedName>
</protein>
<gene>
    <name evidence="10" type="ORF">CL55_00004590</name>
</gene>
<dbReference type="InterPro" id="IPR053967">
    <property type="entry name" value="LlgE_F_G-like_D1"/>
</dbReference>
<dbReference type="InterPro" id="IPR020013">
    <property type="entry name" value="Flagellar_FlgE/F/G"/>
</dbReference>
<dbReference type="InterPro" id="IPR010930">
    <property type="entry name" value="Flg_bb/hook_C_dom"/>
</dbReference>
<feature type="domain" description="Flagellar basal body rod protein N-terminal" evidence="7">
    <location>
        <begin position="7"/>
        <end position="36"/>
    </location>
</feature>
<name>A0A0E3ZJ08_9BURK</name>
<keyword evidence="11" id="KW-1185">Reference proteome</keyword>
<evidence type="ECO:0000256" key="6">
    <source>
        <dbReference type="RuleBase" id="RU362116"/>
    </source>
</evidence>
<sequence>MINRYAYTSMTGATASTNQLAVTSNNLANSLTPGFREVISAFRAVPLKGDGEPFTGNGADTRVFSVETTPGSNFTGGPIQTTSNPLDAAIKGDGFFAVRRPDGKEAYTRAGKFMVNDQGILSIGKDIPVVGDGGSITIPTGSIMQIAEDGAIYTQVPGTQFLNQVGKLKLVNPNTNNLVRAEDGLFDLPGEQAASDSRVKVVQGAFEQSNVNPTMAMVQMIGQSRLFDLNTRSITMADQNARSATTLLSLSRS</sequence>
<dbReference type="STRING" id="1835254.CL55_00004590"/>
<dbReference type="HOGENOM" id="CLU_013687_1_0_4"/>
<evidence type="ECO:0000313" key="11">
    <source>
        <dbReference type="Proteomes" id="UP000061135"/>
    </source>
</evidence>
<evidence type="ECO:0000256" key="4">
    <source>
        <dbReference type="ARBA" id="ARBA00038560"/>
    </source>
</evidence>
<dbReference type="KEGG" id="pdq:CL55_00004590"/>
<keyword evidence="3 6" id="KW-0975">Bacterial flagellum</keyword>
<evidence type="ECO:0000259" key="8">
    <source>
        <dbReference type="Pfam" id="PF06429"/>
    </source>
</evidence>
<dbReference type="InterPro" id="IPR037925">
    <property type="entry name" value="FlgE/F/G-like"/>
</dbReference>
<evidence type="ECO:0000259" key="9">
    <source>
        <dbReference type="Pfam" id="PF22692"/>
    </source>
</evidence>
<reference evidence="10 11" key="1">
    <citation type="submission" date="2014-03" db="EMBL/GenBank/DDBJ databases">
        <title>Genome of Polynucleobacter strain MWH-MoK4.</title>
        <authorList>
            <person name="Hahn M.W."/>
        </authorList>
    </citation>
    <scope>NUCLEOTIDE SEQUENCE [LARGE SCALE GENOMIC DNA]</scope>
    <source>
        <strain evidence="10 11">MWH-MoK4</strain>
    </source>
</reference>
<dbReference type="PATRIC" id="fig|576611.7.peg.463"/>
<organism evidence="10 11">
    <name type="scientific">Polynucleobacter duraquae</name>
    <dbReference type="NCBI Taxonomy" id="1835254"/>
    <lineage>
        <taxon>Bacteria</taxon>
        <taxon>Pseudomonadati</taxon>
        <taxon>Pseudomonadota</taxon>
        <taxon>Betaproteobacteria</taxon>
        <taxon>Burkholderiales</taxon>
        <taxon>Burkholderiaceae</taxon>
        <taxon>Polynucleobacter</taxon>
    </lineage>
</organism>
<dbReference type="PANTHER" id="PTHR30435:SF18">
    <property type="entry name" value="FLAGELLAR BASAL-BODY ROD PROTEIN FLGF"/>
    <property type="match status" value="1"/>
</dbReference>
<dbReference type="GO" id="GO:0030694">
    <property type="term" value="C:bacterial-type flagellum basal body, rod"/>
    <property type="evidence" value="ECO:0007669"/>
    <property type="project" value="UniProtKB-UniRule"/>
</dbReference>
<dbReference type="NCBIfam" id="NF009280">
    <property type="entry name" value="PRK12640.1"/>
    <property type="match status" value="1"/>
</dbReference>
<dbReference type="PANTHER" id="PTHR30435">
    <property type="entry name" value="FLAGELLAR PROTEIN"/>
    <property type="match status" value="1"/>
</dbReference>
<dbReference type="InterPro" id="IPR001444">
    <property type="entry name" value="Flag_bb_rod_N"/>
</dbReference>
<dbReference type="RefSeq" id="WP_082091875.1">
    <property type="nucleotide sequence ID" value="NZ_CP007501.1"/>
</dbReference>
<dbReference type="Proteomes" id="UP000061135">
    <property type="component" value="Chromosome"/>
</dbReference>